<evidence type="ECO:0000256" key="8">
    <source>
        <dbReference type="ARBA" id="ARBA00023180"/>
    </source>
</evidence>
<evidence type="ECO:0000259" key="11">
    <source>
        <dbReference type="Pfam" id="PF00060"/>
    </source>
</evidence>
<keyword evidence="7" id="KW-0675">Receptor</keyword>
<evidence type="ECO:0000313" key="13">
    <source>
        <dbReference type="Proteomes" id="UP001562425"/>
    </source>
</evidence>
<name>A0ABD1CLH4_CULPP</name>
<proteinExistence type="inferred from homology"/>
<keyword evidence="6 10" id="KW-0472">Membrane</keyword>
<dbReference type="InterPro" id="IPR001320">
    <property type="entry name" value="Iontro_rcpt_C"/>
</dbReference>
<evidence type="ECO:0000256" key="10">
    <source>
        <dbReference type="SAM" id="Phobius"/>
    </source>
</evidence>
<evidence type="ECO:0000256" key="5">
    <source>
        <dbReference type="ARBA" id="ARBA00022989"/>
    </source>
</evidence>
<evidence type="ECO:0000256" key="1">
    <source>
        <dbReference type="ARBA" id="ARBA00004651"/>
    </source>
</evidence>
<evidence type="ECO:0000256" key="4">
    <source>
        <dbReference type="ARBA" id="ARBA00022692"/>
    </source>
</evidence>
<evidence type="ECO:0000256" key="2">
    <source>
        <dbReference type="ARBA" id="ARBA00008685"/>
    </source>
</evidence>
<keyword evidence="5 10" id="KW-1133">Transmembrane helix</keyword>
<keyword evidence="3" id="KW-1003">Cell membrane</keyword>
<dbReference type="Pfam" id="PF00060">
    <property type="entry name" value="Lig_chan"/>
    <property type="match status" value="1"/>
</dbReference>
<protein>
    <recommendedName>
        <fullName evidence="11">Ionotropic glutamate receptor C-terminal domain-containing protein</fullName>
    </recommendedName>
</protein>
<feature type="compositionally biased region" description="Low complexity" evidence="9">
    <location>
        <begin position="659"/>
        <end position="676"/>
    </location>
</feature>
<dbReference type="Proteomes" id="UP001562425">
    <property type="component" value="Unassembled WGS sequence"/>
</dbReference>
<feature type="domain" description="Ionotropic glutamate receptor C-terminal" evidence="11">
    <location>
        <begin position="342"/>
        <end position="625"/>
    </location>
</feature>
<keyword evidence="8" id="KW-0325">Glycoprotein</keyword>
<gene>
    <name evidence="12" type="ORF">pipiens_016427</name>
</gene>
<accession>A0ABD1CLH4</accession>
<dbReference type="InterPro" id="IPR052192">
    <property type="entry name" value="Insect_Ionotropic_Sensory_Rcpt"/>
</dbReference>
<feature type="region of interest" description="Disordered" evidence="9">
    <location>
        <begin position="656"/>
        <end position="727"/>
    </location>
</feature>
<dbReference type="Gene3D" id="3.40.190.10">
    <property type="entry name" value="Periplasmic binding protein-like II"/>
    <property type="match status" value="1"/>
</dbReference>
<dbReference type="PANTHER" id="PTHR42643:SF24">
    <property type="entry name" value="IONOTROPIC RECEPTOR 60A"/>
    <property type="match status" value="1"/>
</dbReference>
<evidence type="ECO:0000256" key="6">
    <source>
        <dbReference type="ARBA" id="ARBA00023136"/>
    </source>
</evidence>
<comment type="caution">
    <text evidence="12">The sequence shown here is derived from an EMBL/GenBank/DDBJ whole genome shotgun (WGS) entry which is preliminary data.</text>
</comment>
<keyword evidence="13" id="KW-1185">Reference proteome</keyword>
<dbReference type="GO" id="GO:0005886">
    <property type="term" value="C:plasma membrane"/>
    <property type="evidence" value="ECO:0007669"/>
    <property type="project" value="UniProtKB-SubCell"/>
</dbReference>
<evidence type="ECO:0000256" key="3">
    <source>
        <dbReference type="ARBA" id="ARBA00022475"/>
    </source>
</evidence>
<comment type="similarity">
    <text evidence="2">Belongs to the glutamate-gated ion channel (TC 1.A.10.1) family.</text>
</comment>
<comment type="subcellular location">
    <subcellularLocation>
        <location evidence="1">Cell membrane</location>
        <topology evidence="1">Multi-pass membrane protein</topology>
    </subcellularLocation>
</comment>
<feature type="transmembrane region" description="Helical" evidence="10">
    <location>
        <begin position="342"/>
        <end position="361"/>
    </location>
</feature>
<dbReference type="EMBL" id="JBEHCU010011118">
    <property type="protein sequence ID" value="KAL1377203.1"/>
    <property type="molecule type" value="Genomic_DNA"/>
</dbReference>
<evidence type="ECO:0000313" key="12">
    <source>
        <dbReference type="EMBL" id="KAL1377203.1"/>
    </source>
</evidence>
<dbReference type="AlphaFoldDB" id="A0ABD1CLH4"/>
<dbReference type="SUPFAM" id="SSF53850">
    <property type="entry name" value="Periplasmic binding protein-like II"/>
    <property type="match status" value="1"/>
</dbReference>
<evidence type="ECO:0000256" key="7">
    <source>
        <dbReference type="ARBA" id="ARBA00023170"/>
    </source>
</evidence>
<evidence type="ECO:0000256" key="9">
    <source>
        <dbReference type="SAM" id="MobiDB-lite"/>
    </source>
</evidence>
<reference evidence="12 13" key="1">
    <citation type="submission" date="2024-05" db="EMBL/GenBank/DDBJ databases">
        <title>Culex pipiens pipiens assembly and annotation.</title>
        <authorList>
            <person name="Alout H."/>
            <person name="Durand T."/>
        </authorList>
    </citation>
    <scope>NUCLEOTIDE SEQUENCE [LARGE SCALE GENOMIC DNA]</scope>
    <source>
        <strain evidence="12">HA-2024</strain>
        <tissue evidence="12">Whole body</tissue>
    </source>
</reference>
<feature type="transmembrane region" description="Helical" evidence="10">
    <location>
        <begin position="412"/>
        <end position="434"/>
    </location>
</feature>
<sequence length="855" mass="97060">MELLLAWQQQSSDPYRQALVNYRSDAPKNKFYELSSEQYVPGTFDVDSGVREKRLSDPTFRGNPKTREQIWARNFAHILVNDRQSKSLVDLLIRVVKKYLHACIPIILFDSYVEQTEGLMMESLFSQFPLTYTCGKIGPNYTLENPEIIANTASKCRSYIIFLSDALMTRHIIGPQLTDYVVVIPRSSQWKLQDFLSSKESRDILNLLVIGESYSAGKSANEEVPYVLYTHDLYIDGLGSNRPIVLTTWMNGKFSRTNVDLFPKKIRKGFSGHRFTVAVAHQPPFVFKQLSTDAVGNIAIRWDGIEIRVLKTMGNYLNFTIDYKEPSKGYLGYRAILGPFQWPVWLALTLIYLLAIFPLAFSDKLSLRHLIGNWSEIENMFWYVFGTFTNSLTFTGENSWSNTKKTSTRLLIGIYWMFTIIITSCYTGSIIAFVTMPVLPDTVDTVAELRRGFYRVGTLDRGGWERWFLNSSDASTSKLLKKLEFVSSLEEGIKNVTDAWLISYAFIGSKAELNYLVQSNYSDESHNKRYELHVSKECFSLFGVSFVLPQKSVYRDKFNNAILYMQEAGIIGKLSKDVSWDLQRTSDGRFRQASVGKTLRSPTAGAEKGLTLGDTEGMFLLMGIGYLLGLAVLISEWIGGCTNKCKELIEARKDRFRRSSTSSIPASSASSANQNSPRRRPTGKEYNLMYNGDSSSQALTPRAGFDDDSGSDISEGTRTRRTLSESLQDVGQNTLQELFDGPNRRHSTIVYIDGKMMSEEEAQRYAATKKSNRSHSSLGSVVEHEVTRLFKFLDDRKGSHEEHRPKHSRHHSRSIEVAAEVNRMVDDAEKQVVENSDLIRSPHCVLDLDLFSLFL</sequence>
<keyword evidence="4 10" id="KW-0812">Transmembrane</keyword>
<organism evidence="12 13">
    <name type="scientific">Culex pipiens pipiens</name>
    <name type="common">Northern house mosquito</name>
    <dbReference type="NCBI Taxonomy" id="38569"/>
    <lineage>
        <taxon>Eukaryota</taxon>
        <taxon>Metazoa</taxon>
        <taxon>Ecdysozoa</taxon>
        <taxon>Arthropoda</taxon>
        <taxon>Hexapoda</taxon>
        <taxon>Insecta</taxon>
        <taxon>Pterygota</taxon>
        <taxon>Neoptera</taxon>
        <taxon>Endopterygota</taxon>
        <taxon>Diptera</taxon>
        <taxon>Nematocera</taxon>
        <taxon>Culicoidea</taxon>
        <taxon>Culicidae</taxon>
        <taxon>Culicinae</taxon>
        <taxon>Culicini</taxon>
        <taxon>Culex</taxon>
        <taxon>Culex</taxon>
    </lineage>
</organism>
<dbReference type="PANTHER" id="PTHR42643">
    <property type="entry name" value="IONOTROPIC RECEPTOR 20A-RELATED"/>
    <property type="match status" value="1"/>
</dbReference>
<dbReference type="Gene3D" id="1.10.287.70">
    <property type="match status" value="1"/>
</dbReference>
<dbReference type="GO" id="GO:0050906">
    <property type="term" value="P:detection of stimulus involved in sensory perception"/>
    <property type="evidence" value="ECO:0007669"/>
    <property type="project" value="UniProtKB-ARBA"/>
</dbReference>